<evidence type="ECO:0000313" key="1">
    <source>
        <dbReference type="Proteomes" id="UP000887579"/>
    </source>
</evidence>
<dbReference type="WBParaSite" id="ES5_v2.g22820.t1">
    <property type="protein sequence ID" value="ES5_v2.g22820.t1"/>
    <property type="gene ID" value="ES5_v2.g22820"/>
</dbReference>
<reference evidence="2" key="1">
    <citation type="submission" date="2022-11" db="UniProtKB">
        <authorList>
            <consortium name="WormBaseParasite"/>
        </authorList>
    </citation>
    <scope>IDENTIFICATION</scope>
</reference>
<accession>A0AC34FZT0</accession>
<dbReference type="Proteomes" id="UP000887579">
    <property type="component" value="Unplaced"/>
</dbReference>
<proteinExistence type="predicted"/>
<name>A0AC34FZT0_9BILA</name>
<sequence length="685" mass="78074">MNSLSKTTTLELFHFGRKECEASEKQIDSRATNSSTLSLHIAAYENSVEALDFTTFTESFHKNINKVLFSREISCVQKLNGLSLPPNPFEIPRQQEDRAKEPEIMKFKSSQRLLNPNKLDNTTQEPQIITDAFLTNALDSLNKNLNGKKEKQKISSRKRPPTSNSPNVILEKKPKLDFRIVHDQVSDILEKAAPANPLLLENIRLQNIVQEKEDVIENLRKQLDDLSILPKKQTRSSTKTFLQLSESRKRKIIQIEVERLQSLYGDAAPEIISKIHSRFDDNEIPTFSPGLTNHIFHACNITTNKARKLRHEFRIHGAPSFLASERQISEEKKRIRAGIEFEEMYVKLKVKAGTQPETKLVTTMKNPEIYIQQRLQNIMNNGLYREIIHKGVKEDWFALTIDKADRRSILGLIIGNTLKKVNSPYNFIFLGIFEADDSLFNIYAAFGNIFKILGNIKTITLNTPEGDTVTMPVRWFYIADFKSEKSVYGIKSGNPKYPSIQCLSTTKESYGELDFSKKCPPRPAGFNSELSQECPSIAPFIPPSQFIPPPLHMTLVVHRCCKNSDLSCPHCSPFNPTIASGRKHLSEEYDLIHQRIAEIIIESEEKELKFRQDAQKLEAGVLTKKLEKVLERHGGSRKAFFQAYSGAHLIKMGNNLEKIINDLPPEIKNDAKVTVILQAIKLFFE</sequence>
<evidence type="ECO:0000313" key="2">
    <source>
        <dbReference type="WBParaSite" id="ES5_v2.g22820.t1"/>
    </source>
</evidence>
<protein>
    <submittedName>
        <fullName evidence="2">Uncharacterized protein</fullName>
    </submittedName>
</protein>
<organism evidence="1 2">
    <name type="scientific">Panagrolaimus sp. ES5</name>
    <dbReference type="NCBI Taxonomy" id="591445"/>
    <lineage>
        <taxon>Eukaryota</taxon>
        <taxon>Metazoa</taxon>
        <taxon>Ecdysozoa</taxon>
        <taxon>Nematoda</taxon>
        <taxon>Chromadorea</taxon>
        <taxon>Rhabditida</taxon>
        <taxon>Tylenchina</taxon>
        <taxon>Panagrolaimomorpha</taxon>
        <taxon>Panagrolaimoidea</taxon>
        <taxon>Panagrolaimidae</taxon>
        <taxon>Panagrolaimus</taxon>
    </lineage>
</organism>